<gene>
    <name evidence="1" type="primary">yusG</name>
    <name evidence="1" type="ORF">GCM10007380_00560</name>
</gene>
<dbReference type="OrthoDB" id="2679383at2"/>
<dbReference type="Proteomes" id="UP000626244">
    <property type="component" value="Unassembled WGS sequence"/>
</dbReference>
<protein>
    <recommendedName>
        <fullName evidence="3">DUF2553 family protein</fullName>
    </recommendedName>
</protein>
<dbReference type="RefSeq" id="WP_158093307.1">
    <property type="nucleotide sequence ID" value="NZ_BMHB01000001.1"/>
</dbReference>
<proteinExistence type="predicted"/>
<evidence type="ECO:0000313" key="2">
    <source>
        <dbReference type="Proteomes" id="UP000626244"/>
    </source>
</evidence>
<reference evidence="2" key="1">
    <citation type="journal article" date="2019" name="Int. J. Syst. Evol. Microbiol.">
        <title>The Global Catalogue of Microorganisms (GCM) 10K type strain sequencing project: providing services to taxonomists for standard genome sequencing and annotation.</title>
        <authorList>
            <consortium name="The Broad Institute Genomics Platform"/>
            <consortium name="The Broad Institute Genome Sequencing Center for Infectious Disease"/>
            <person name="Wu L."/>
            <person name="Ma J."/>
        </authorList>
    </citation>
    <scope>NUCLEOTIDE SEQUENCE [LARGE SCALE GENOMIC DNA]</scope>
    <source>
        <strain evidence="2">CGMCC 1.14993</strain>
    </source>
</reference>
<dbReference type="Pfam" id="PF10830">
    <property type="entry name" value="DUF2553"/>
    <property type="match status" value="1"/>
</dbReference>
<organism evidence="1 2">
    <name type="scientific">Gottfriedia solisilvae</name>
    <dbReference type="NCBI Taxonomy" id="1516104"/>
    <lineage>
        <taxon>Bacteria</taxon>
        <taxon>Bacillati</taxon>
        <taxon>Bacillota</taxon>
        <taxon>Bacilli</taxon>
        <taxon>Bacillales</taxon>
        <taxon>Bacillaceae</taxon>
        <taxon>Gottfriedia</taxon>
    </lineage>
</organism>
<accession>A0A8J3EVL5</accession>
<evidence type="ECO:0000313" key="1">
    <source>
        <dbReference type="EMBL" id="GGI09993.1"/>
    </source>
</evidence>
<comment type="caution">
    <text evidence="1">The sequence shown here is derived from an EMBL/GenBank/DDBJ whole genome shotgun (WGS) entry which is preliminary data.</text>
</comment>
<dbReference type="InterPro" id="IPR020140">
    <property type="entry name" value="Uncharacterised_YusG"/>
</dbReference>
<evidence type="ECO:0008006" key="3">
    <source>
        <dbReference type="Google" id="ProtNLM"/>
    </source>
</evidence>
<dbReference type="AlphaFoldDB" id="A0A8J3EVL5"/>
<keyword evidence="2" id="KW-1185">Reference proteome</keyword>
<sequence length="70" mass="8296">MPKSLKVDITDKVIGKFKDGYIELYSSKYLIGKFFFKEMEQTFQLAEGYVEEDGRFYLLINLHHEPSNVR</sequence>
<dbReference type="EMBL" id="BMHB01000001">
    <property type="protein sequence ID" value="GGI09993.1"/>
    <property type="molecule type" value="Genomic_DNA"/>
</dbReference>
<name>A0A8J3EVL5_9BACI</name>